<dbReference type="Proteomes" id="UP001152320">
    <property type="component" value="Chromosome 11"/>
</dbReference>
<evidence type="ECO:0000313" key="2">
    <source>
        <dbReference type="EMBL" id="KAJ8032972.1"/>
    </source>
</evidence>
<dbReference type="Pfam" id="PF00147">
    <property type="entry name" value="Fibrinogen_C"/>
    <property type="match status" value="1"/>
</dbReference>
<protein>
    <recommendedName>
        <fullName evidence="1">Fibrinogen C-terminal domain-containing protein</fullName>
    </recommendedName>
</protein>
<reference evidence="2" key="1">
    <citation type="submission" date="2021-10" db="EMBL/GenBank/DDBJ databases">
        <title>Tropical sea cucumber genome reveals ecological adaptation and Cuvierian tubules defense mechanism.</title>
        <authorList>
            <person name="Chen T."/>
        </authorList>
    </citation>
    <scope>NUCLEOTIDE SEQUENCE</scope>
    <source>
        <strain evidence="2">Nanhai2018</strain>
        <tissue evidence="2">Muscle</tissue>
    </source>
</reference>
<comment type="caution">
    <text evidence="2">The sequence shown here is derived from an EMBL/GenBank/DDBJ whole genome shotgun (WGS) entry which is preliminary data.</text>
</comment>
<accession>A0A9Q1BU99</accession>
<feature type="domain" description="Fibrinogen C-terminal" evidence="1">
    <location>
        <begin position="2"/>
        <end position="49"/>
    </location>
</feature>
<dbReference type="EMBL" id="JAIZAY010000011">
    <property type="protein sequence ID" value="KAJ8032972.1"/>
    <property type="molecule type" value="Genomic_DNA"/>
</dbReference>
<evidence type="ECO:0000313" key="3">
    <source>
        <dbReference type="Proteomes" id="UP001152320"/>
    </source>
</evidence>
<proteinExistence type="predicted"/>
<dbReference type="SUPFAM" id="SSF56496">
    <property type="entry name" value="Fibrinogen C-terminal domain-like"/>
    <property type="match status" value="1"/>
</dbReference>
<organism evidence="2 3">
    <name type="scientific">Holothuria leucospilota</name>
    <name type="common">Black long sea cucumber</name>
    <name type="synonym">Mertensiothuria leucospilota</name>
    <dbReference type="NCBI Taxonomy" id="206669"/>
    <lineage>
        <taxon>Eukaryota</taxon>
        <taxon>Metazoa</taxon>
        <taxon>Echinodermata</taxon>
        <taxon>Eleutherozoa</taxon>
        <taxon>Echinozoa</taxon>
        <taxon>Holothuroidea</taxon>
        <taxon>Aspidochirotacea</taxon>
        <taxon>Aspidochirotida</taxon>
        <taxon>Holothuriidae</taxon>
        <taxon>Holothuria</taxon>
    </lineage>
</organism>
<name>A0A9Q1BU99_HOLLE</name>
<dbReference type="Gene3D" id="3.90.215.10">
    <property type="entry name" value="Gamma Fibrinogen, chain A, domain 1"/>
    <property type="match status" value="1"/>
</dbReference>
<dbReference type="InterPro" id="IPR002181">
    <property type="entry name" value="Fibrinogen_a/b/g_C_dom"/>
</dbReference>
<dbReference type="AlphaFoldDB" id="A0A9Q1BU99"/>
<sequence length="57" mass="6391">MTGLKNYQLRVDLAVPGGTQYHALYANFSINDEDDNYRISHDSYSGTAGLFHTIIII</sequence>
<dbReference type="InterPro" id="IPR014716">
    <property type="entry name" value="Fibrinogen_a/b/g_C_1"/>
</dbReference>
<gene>
    <name evidence="2" type="ORF">HOLleu_23072</name>
</gene>
<dbReference type="InterPro" id="IPR036056">
    <property type="entry name" value="Fibrinogen-like_C"/>
</dbReference>
<evidence type="ECO:0000259" key="1">
    <source>
        <dbReference type="Pfam" id="PF00147"/>
    </source>
</evidence>
<dbReference type="OrthoDB" id="7871457at2759"/>
<keyword evidence="3" id="KW-1185">Reference proteome</keyword>